<evidence type="ECO:0000313" key="7">
    <source>
        <dbReference type="Proteomes" id="UP000006701"/>
    </source>
</evidence>
<dbReference type="OMA" id="YCCRSIL"/>
<organism evidence="6 7">
    <name type="scientific">Aspergillus clavatus (strain ATCC 1007 / CBS 513.65 / DSM 816 / NCTC 3887 / NRRL 1 / QM 1276 / 107)</name>
    <dbReference type="NCBI Taxonomy" id="344612"/>
    <lineage>
        <taxon>Eukaryota</taxon>
        <taxon>Fungi</taxon>
        <taxon>Dikarya</taxon>
        <taxon>Ascomycota</taxon>
        <taxon>Pezizomycotina</taxon>
        <taxon>Eurotiomycetes</taxon>
        <taxon>Eurotiomycetidae</taxon>
        <taxon>Eurotiales</taxon>
        <taxon>Aspergillaceae</taxon>
        <taxon>Aspergillus</taxon>
        <taxon>Aspergillus subgen. Fumigati</taxon>
    </lineage>
</organism>
<evidence type="ECO:0000313" key="6">
    <source>
        <dbReference type="EMBL" id="EAW13628.1"/>
    </source>
</evidence>
<proteinExistence type="inferred from homology"/>
<dbReference type="Proteomes" id="UP000006701">
    <property type="component" value="Unassembled WGS sequence"/>
</dbReference>
<comment type="similarity">
    <text evidence="2">Belongs to the plant acyltransferase family.</text>
</comment>
<dbReference type="eggNOG" id="ENOG502S6KB">
    <property type="taxonomic scope" value="Eukaryota"/>
</dbReference>
<evidence type="ECO:0000256" key="5">
    <source>
        <dbReference type="SAM" id="MobiDB-lite"/>
    </source>
</evidence>
<reference evidence="6 7" key="1">
    <citation type="journal article" date="2008" name="PLoS Genet.">
        <title>Genomic islands in the pathogenic filamentous fungus Aspergillus fumigatus.</title>
        <authorList>
            <person name="Fedorova N.D."/>
            <person name="Khaldi N."/>
            <person name="Joardar V.S."/>
            <person name="Maiti R."/>
            <person name="Amedeo P."/>
            <person name="Anderson M.J."/>
            <person name="Crabtree J."/>
            <person name="Silva J.C."/>
            <person name="Badger J.H."/>
            <person name="Albarraq A."/>
            <person name="Angiuoli S."/>
            <person name="Bussey H."/>
            <person name="Bowyer P."/>
            <person name="Cotty P.J."/>
            <person name="Dyer P.S."/>
            <person name="Egan A."/>
            <person name="Galens K."/>
            <person name="Fraser-Liggett C.M."/>
            <person name="Haas B.J."/>
            <person name="Inman J.M."/>
            <person name="Kent R."/>
            <person name="Lemieux S."/>
            <person name="Malavazi I."/>
            <person name="Orvis J."/>
            <person name="Roemer T."/>
            <person name="Ronning C.M."/>
            <person name="Sundaram J.P."/>
            <person name="Sutton G."/>
            <person name="Turner G."/>
            <person name="Venter J.C."/>
            <person name="White O.R."/>
            <person name="Whitty B.R."/>
            <person name="Youngman P."/>
            <person name="Wolfe K.H."/>
            <person name="Goldman G.H."/>
            <person name="Wortman J.R."/>
            <person name="Jiang B."/>
            <person name="Denning D.W."/>
            <person name="Nierman W.C."/>
        </authorList>
    </citation>
    <scope>NUCLEOTIDE SEQUENCE [LARGE SCALE GENOMIC DNA]</scope>
    <source>
        <strain evidence="7">ATCC 1007 / CBS 513.65 / DSM 816 / NCTC 3887 / NRRL 1</strain>
    </source>
</reference>
<sequence length="508" mass="57483">MRPQKKIPPPTVPTDTIIPFHYWDDDHHTRGLSFDVTFRFDDVLDPQKLRRALSRLLELGNWRKLGARTRRNAEGGLEYHVPQCFDDKRPGFVYSTDTYDMKMADHSQASRLADAHHLDAAGRPAVLDVTYTAAPEFRSFIRTAGFPDRLEDWLCSDSPQLGIRVIVFQDATLVTVSFLHSLMDMMGLNAFLDAWTAVLRGHEDEVKPFEGFLEDPLANLSGMKTAPVQKYVFADILLIGWTWFLFALRYVFTVELFWKHREEERLIFLPTKHLQRMRKAAMAELASQHTSDSNKPPFVSEGDILFAWWTRVVLRAEKPRSGRTVNMRNTYCCRSILAQLGHIPSAASALVTNAVFATLTFLSVRQILEEPLSVTALEVRKSLIQQRNAKQLQALDAIQRDTLDNAHHPALFGDPGMYNMMISNWVKARLFEVDFSAAVVREGTPRDKRSNAVGRPSSVQGTGTKGYATRNTGVVIGKDAVGNCWLLYTLGKGAWPAVEQQLRSMSDE</sequence>
<keyword evidence="7" id="KW-1185">Reference proteome</keyword>
<dbReference type="AlphaFoldDB" id="A1C8J1"/>
<evidence type="ECO:0000256" key="4">
    <source>
        <dbReference type="ARBA" id="ARBA00023315"/>
    </source>
</evidence>
<gene>
    <name evidence="6" type="ORF">ACLA_043470</name>
</gene>
<dbReference type="OrthoDB" id="21502at2759"/>
<feature type="region of interest" description="Disordered" evidence="5">
    <location>
        <begin position="444"/>
        <end position="466"/>
    </location>
</feature>
<dbReference type="RefSeq" id="XP_001275054.1">
    <property type="nucleotide sequence ID" value="XM_001275053.1"/>
</dbReference>
<dbReference type="VEuPathDB" id="FungiDB:ACLA_043470"/>
<dbReference type="InterPro" id="IPR023213">
    <property type="entry name" value="CAT-like_dom_sf"/>
</dbReference>
<accession>A1C8J1</accession>
<dbReference type="GeneID" id="4707360"/>
<name>A1C8J1_ASPCL</name>
<dbReference type="PANTHER" id="PTHR31896:SF69">
    <property type="entry name" value="FAMILY REGULATORY PROTEIN, PUTATIVE (AFU_ORTHOLOGUE AFUA_3G14730)-RELATED"/>
    <property type="match status" value="1"/>
</dbReference>
<comment type="pathway">
    <text evidence="1">Secondary metabolite biosynthesis.</text>
</comment>
<dbReference type="Gene3D" id="3.30.559.10">
    <property type="entry name" value="Chloramphenicol acetyltransferase-like domain"/>
    <property type="match status" value="2"/>
</dbReference>
<keyword evidence="3" id="KW-0808">Transferase</keyword>
<evidence type="ECO:0000256" key="1">
    <source>
        <dbReference type="ARBA" id="ARBA00005179"/>
    </source>
</evidence>
<protein>
    <submittedName>
        <fullName evidence="6">LysR family regulatory protein, putative</fullName>
    </submittedName>
</protein>
<evidence type="ECO:0000256" key="2">
    <source>
        <dbReference type="ARBA" id="ARBA00009861"/>
    </source>
</evidence>
<dbReference type="PANTHER" id="PTHR31896">
    <property type="entry name" value="FAMILY REGULATORY PROTEIN, PUTATIVE (AFU_ORTHOLOGUE AFUA_3G14730)-RELATED"/>
    <property type="match status" value="1"/>
</dbReference>
<dbReference type="InterPro" id="IPR051283">
    <property type="entry name" value="Sec_Metabolite_Acyltrans"/>
</dbReference>
<dbReference type="EMBL" id="DS027046">
    <property type="protein sequence ID" value="EAW13628.1"/>
    <property type="molecule type" value="Genomic_DNA"/>
</dbReference>
<dbReference type="GO" id="GO:0016746">
    <property type="term" value="F:acyltransferase activity"/>
    <property type="evidence" value="ECO:0007669"/>
    <property type="project" value="UniProtKB-KW"/>
</dbReference>
<dbReference type="KEGG" id="act:ACLA_043470"/>
<evidence type="ECO:0000256" key="3">
    <source>
        <dbReference type="ARBA" id="ARBA00022679"/>
    </source>
</evidence>
<keyword evidence="4" id="KW-0012">Acyltransferase</keyword>
<dbReference type="HOGENOM" id="CLU_029797_2_1_1"/>